<evidence type="ECO:0000313" key="2">
    <source>
        <dbReference type="EMBL" id="KAF9624966.1"/>
    </source>
</evidence>
<reference evidence="2 3" key="1">
    <citation type="submission" date="2020-10" db="EMBL/GenBank/DDBJ databases">
        <title>The Coptis chinensis genome and diversification of protoberbering-type alkaloids.</title>
        <authorList>
            <person name="Wang B."/>
            <person name="Shu S."/>
            <person name="Song C."/>
            <person name="Liu Y."/>
        </authorList>
    </citation>
    <scope>NUCLEOTIDE SEQUENCE [LARGE SCALE GENOMIC DNA]</scope>
    <source>
        <strain evidence="2">HL-2020</strain>
        <tissue evidence="2">Leaf</tissue>
    </source>
</reference>
<dbReference type="Proteomes" id="UP000631114">
    <property type="component" value="Unassembled WGS sequence"/>
</dbReference>
<accession>A0A835IWU1</accession>
<dbReference type="PANTHER" id="PTHR48007">
    <property type="entry name" value="LEUCINE-RICH REPEAT RECEPTOR-LIKE PROTEIN KINASE PXC1"/>
    <property type="match status" value="1"/>
</dbReference>
<dbReference type="InterPro" id="IPR046959">
    <property type="entry name" value="PRK1-6/SRF4-like"/>
</dbReference>
<protein>
    <submittedName>
        <fullName evidence="2">Uncharacterized protein</fullName>
    </submittedName>
</protein>
<evidence type="ECO:0000313" key="3">
    <source>
        <dbReference type="Proteomes" id="UP000631114"/>
    </source>
</evidence>
<dbReference type="InterPro" id="IPR011009">
    <property type="entry name" value="Kinase-like_dom_sf"/>
</dbReference>
<feature type="compositionally biased region" description="Polar residues" evidence="1">
    <location>
        <begin position="65"/>
        <end position="78"/>
    </location>
</feature>
<dbReference type="OrthoDB" id="4062651at2759"/>
<dbReference type="SUPFAM" id="SSF56112">
    <property type="entry name" value="Protein kinase-like (PK-like)"/>
    <property type="match status" value="1"/>
</dbReference>
<dbReference type="AlphaFoldDB" id="A0A835IWU1"/>
<gene>
    <name evidence="2" type="ORF">IFM89_016598</name>
</gene>
<comment type="caution">
    <text evidence="2">The sequence shown here is derived from an EMBL/GenBank/DDBJ whole genome shotgun (WGS) entry which is preliminary data.</text>
</comment>
<sequence>MEKVDKVKHPNVSLAVAFYCSKEEKLLVYEYQQNGSLFRLLHGLASISSPPNGKQMLKVLFEGKQQQKQNLNSNTSPLTGRGES</sequence>
<name>A0A835IWU1_9MAGN</name>
<feature type="region of interest" description="Disordered" evidence="1">
    <location>
        <begin position="65"/>
        <end position="84"/>
    </location>
</feature>
<dbReference type="EMBL" id="JADFTS010000001">
    <property type="protein sequence ID" value="KAF9624966.1"/>
    <property type="molecule type" value="Genomic_DNA"/>
</dbReference>
<proteinExistence type="predicted"/>
<dbReference type="Gene3D" id="1.10.510.10">
    <property type="entry name" value="Transferase(Phosphotransferase) domain 1"/>
    <property type="match status" value="1"/>
</dbReference>
<evidence type="ECO:0000256" key="1">
    <source>
        <dbReference type="SAM" id="MobiDB-lite"/>
    </source>
</evidence>
<organism evidence="2 3">
    <name type="scientific">Coptis chinensis</name>
    <dbReference type="NCBI Taxonomy" id="261450"/>
    <lineage>
        <taxon>Eukaryota</taxon>
        <taxon>Viridiplantae</taxon>
        <taxon>Streptophyta</taxon>
        <taxon>Embryophyta</taxon>
        <taxon>Tracheophyta</taxon>
        <taxon>Spermatophyta</taxon>
        <taxon>Magnoliopsida</taxon>
        <taxon>Ranunculales</taxon>
        <taxon>Ranunculaceae</taxon>
        <taxon>Coptidoideae</taxon>
        <taxon>Coptis</taxon>
    </lineage>
</organism>
<keyword evidence="3" id="KW-1185">Reference proteome</keyword>
<dbReference type="PANTHER" id="PTHR48007:SF79">
    <property type="entry name" value="(WILD MALAYSIAN BANANA) HYPOTHETICAL PROTEIN"/>
    <property type="match status" value="1"/>
</dbReference>